<accession>B0CX08</accession>
<dbReference type="EMBL" id="DS547093">
    <property type="protein sequence ID" value="EDR13165.1"/>
    <property type="molecule type" value="Genomic_DNA"/>
</dbReference>
<dbReference type="KEGG" id="lbc:LACBIDRAFT_308711"/>
<dbReference type="RefSeq" id="XP_001875663.1">
    <property type="nucleotide sequence ID" value="XM_001875628.1"/>
</dbReference>
<protein>
    <submittedName>
        <fullName evidence="2">Predicted protein</fullName>
    </submittedName>
</protein>
<reference evidence="2 3" key="1">
    <citation type="journal article" date="2008" name="Nature">
        <title>The genome of Laccaria bicolor provides insights into mycorrhizal symbiosis.</title>
        <authorList>
            <person name="Martin F."/>
            <person name="Aerts A."/>
            <person name="Ahren D."/>
            <person name="Brun A."/>
            <person name="Danchin E.G.J."/>
            <person name="Duchaussoy F."/>
            <person name="Gibon J."/>
            <person name="Kohler A."/>
            <person name="Lindquist E."/>
            <person name="Pereda V."/>
            <person name="Salamov A."/>
            <person name="Shapiro H.J."/>
            <person name="Wuyts J."/>
            <person name="Blaudez D."/>
            <person name="Buee M."/>
            <person name="Brokstein P."/>
            <person name="Canbaeck B."/>
            <person name="Cohen D."/>
            <person name="Courty P.E."/>
            <person name="Coutinho P.M."/>
            <person name="Delaruelle C."/>
            <person name="Detter J.C."/>
            <person name="Deveau A."/>
            <person name="DiFazio S."/>
            <person name="Duplessis S."/>
            <person name="Fraissinet-Tachet L."/>
            <person name="Lucic E."/>
            <person name="Frey-Klett P."/>
            <person name="Fourrey C."/>
            <person name="Feussner I."/>
            <person name="Gay G."/>
            <person name="Grimwood J."/>
            <person name="Hoegger P.J."/>
            <person name="Jain P."/>
            <person name="Kilaru S."/>
            <person name="Labbe J."/>
            <person name="Lin Y.C."/>
            <person name="Legue V."/>
            <person name="Le Tacon F."/>
            <person name="Marmeisse R."/>
            <person name="Melayah D."/>
            <person name="Montanini B."/>
            <person name="Muratet M."/>
            <person name="Nehls U."/>
            <person name="Niculita-Hirzel H."/>
            <person name="Oudot-Le Secq M.P."/>
            <person name="Peter M."/>
            <person name="Quesneville H."/>
            <person name="Rajashekar B."/>
            <person name="Reich M."/>
            <person name="Rouhier N."/>
            <person name="Schmutz J."/>
            <person name="Yin T."/>
            <person name="Chalot M."/>
            <person name="Henrissat B."/>
            <person name="Kuees U."/>
            <person name="Lucas S."/>
            <person name="Van de Peer Y."/>
            <person name="Podila G.K."/>
            <person name="Polle A."/>
            <person name="Pukkila P.J."/>
            <person name="Richardson P.M."/>
            <person name="Rouze P."/>
            <person name="Sanders I.R."/>
            <person name="Stajich J.E."/>
            <person name="Tunlid A."/>
            <person name="Tuskan G."/>
            <person name="Grigoriev I.V."/>
        </authorList>
    </citation>
    <scope>NUCLEOTIDE SEQUENCE [LARGE SCALE GENOMIC DNA]</scope>
    <source>
        <strain evidence="3">S238N-H82 / ATCC MYA-4686</strain>
    </source>
</reference>
<evidence type="ECO:0000256" key="1">
    <source>
        <dbReference type="SAM" id="MobiDB-lite"/>
    </source>
</evidence>
<dbReference type="AlphaFoldDB" id="B0CX08"/>
<dbReference type="PANTHER" id="PTHR39214">
    <property type="entry name" value="MICROBODY (PEROXISOME) BIOGENESIS PROTEIN PEROXIN 8 (EUROFUNG)"/>
    <property type="match status" value="1"/>
</dbReference>
<dbReference type="InParanoid" id="B0CX08"/>
<dbReference type="Proteomes" id="UP000001194">
    <property type="component" value="Unassembled WGS sequence"/>
</dbReference>
<dbReference type="PANTHER" id="PTHR39214:SF1">
    <property type="entry name" value="MICROBODY (PEROXISOME) BIOGENESIS PROTEIN PEROXIN 8 (EUROFUNG)"/>
    <property type="match status" value="1"/>
</dbReference>
<sequence>MSVSDRGYTLLLTHLHNPISTLPLPTIQGALAHHLATLSPLPTPLAATAISSPFFLSQPLTHTKLTSLSTAFRHATHLKFRALRDADKSRSGFSALFRKTLNGAVGQWVTDVVKGVQGGHPVLRLACCSGLLLGVEDLKKTDHLEVGRSGLENETVVSLAEVMDTYAFGVISGTPTGVEEWEREFQPAGQDVLSLTLILASQSLPLVSQARLRALPLPVLARVLTSTISATFKTGTFLSSISPSTSLTPEHHVHISPSSPLAQTLRSMSSSPLTASIPSISRFTANTLALLLDTPTSRIDEGMRTVSDTLKVLGEMSTKIESDWSKGALASATKDQIDEDTKELTKSIWTTLKTFLFSNVMLLDSILSAVVFVPPYYSAITPSFIALQALHTLSHLSFVISQFGGVTSTTGGFGELKKTFYLALDILAQAGDKADAYVEETCFSLQRMTGAAKSVHQAKQAFALASIEQLVPVLSDGCIRNWVWGACYAHLSDPTNRETYESAHSVVLAIFSAHAQKQRQEPSSLASTTSAWKIGFFGKGFGRTVRTGQEFLDAGGEGKVDSQESSSISEDFAKRMVPFYAQCLIENSVEGRLSTPQLRLAYSALVRSACVSAYASDDGVSDETYSLAWYCVQLILDKLRDLTSPTAHEHDVKGKGKARDDVVEVEDRSVERVHRLRLVLISMVSSLPLLLMSRVLEEIRVMLLTTADSDSAEEGRRKELVDALFGEFLEGVGDREKEAAIRWWYQHRPMLISGREEKAEESEEEREGKGTGVGSWIKGVKEVLKDKVNEELGLGRPGESRSDAPQSDLGVVSRL</sequence>
<evidence type="ECO:0000313" key="2">
    <source>
        <dbReference type="EMBL" id="EDR13165.1"/>
    </source>
</evidence>
<dbReference type="STRING" id="486041.B0CX08"/>
<keyword evidence="3" id="KW-1185">Reference proteome</keyword>
<organism evidence="3">
    <name type="scientific">Laccaria bicolor (strain S238N-H82 / ATCC MYA-4686)</name>
    <name type="common">Bicoloured deceiver</name>
    <name type="synonym">Laccaria laccata var. bicolor</name>
    <dbReference type="NCBI Taxonomy" id="486041"/>
    <lineage>
        <taxon>Eukaryota</taxon>
        <taxon>Fungi</taxon>
        <taxon>Dikarya</taxon>
        <taxon>Basidiomycota</taxon>
        <taxon>Agaricomycotina</taxon>
        <taxon>Agaricomycetes</taxon>
        <taxon>Agaricomycetidae</taxon>
        <taxon>Agaricales</taxon>
        <taxon>Agaricineae</taxon>
        <taxon>Hydnangiaceae</taxon>
        <taxon>Laccaria</taxon>
    </lineage>
</organism>
<name>B0CX08_LACBS</name>
<evidence type="ECO:0000313" key="3">
    <source>
        <dbReference type="Proteomes" id="UP000001194"/>
    </source>
</evidence>
<dbReference type="InterPro" id="IPR055334">
    <property type="entry name" value="PEX8-like"/>
</dbReference>
<dbReference type="GeneID" id="6071691"/>
<feature type="region of interest" description="Disordered" evidence="1">
    <location>
        <begin position="791"/>
        <end position="815"/>
    </location>
</feature>
<dbReference type="OrthoDB" id="2357318at2759"/>
<dbReference type="HOGENOM" id="CLU_015601_0_0_1"/>
<gene>
    <name evidence="2" type="ORF">LACBIDRAFT_308711</name>
</gene>
<proteinExistence type="predicted"/>